<feature type="region of interest" description="Disordered" evidence="1">
    <location>
        <begin position="660"/>
        <end position="726"/>
    </location>
</feature>
<organism evidence="2 3">
    <name type="scientific">Verticillium longisporum</name>
    <name type="common">Verticillium dahliae var. longisporum</name>
    <dbReference type="NCBI Taxonomy" id="100787"/>
    <lineage>
        <taxon>Eukaryota</taxon>
        <taxon>Fungi</taxon>
        <taxon>Dikarya</taxon>
        <taxon>Ascomycota</taxon>
        <taxon>Pezizomycotina</taxon>
        <taxon>Sordariomycetes</taxon>
        <taxon>Hypocreomycetidae</taxon>
        <taxon>Glomerellales</taxon>
        <taxon>Plectosphaerellaceae</taxon>
        <taxon>Verticillium</taxon>
    </lineage>
</organism>
<feature type="compositionally biased region" description="Polar residues" evidence="1">
    <location>
        <begin position="234"/>
        <end position="246"/>
    </location>
</feature>
<feature type="compositionally biased region" description="Polar residues" evidence="1">
    <location>
        <begin position="710"/>
        <end position="726"/>
    </location>
</feature>
<feature type="region of interest" description="Disordered" evidence="1">
    <location>
        <begin position="80"/>
        <end position="99"/>
    </location>
</feature>
<feature type="compositionally biased region" description="Polar residues" evidence="1">
    <location>
        <begin position="439"/>
        <end position="448"/>
    </location>
</feature>
<dbReference type="Proteomes" id="UP000044602">
    <property type="component" value="Unassembled WGS sequence"/>
</dbReference>
<feature type="region of interest" description="Disordered" evidence="1">
    <location>
        <begin position="434"/>
        <end position="485"/>
    </location>
</feature>
<feature type="compositionally biased region" description="Basic and acidic residues" evidence="1">
    <location>
        <begin position="472"/>
        <end position="485"/>
    </location>
</feature>
<evidence type="ECO:0000313" key="2">
    <source>
        <dbReference type="EMBL" id="CRK14410.1"/>
    </source>
</evidence>
<reference evidence="3" key="1">
    <citation type="submission" date="2015-05" db="EMBL/GenBank/DDBJ databases">
        <authorList>
            <person name="Fogelqvist Johan"/>
        </authorList>
    </citation>
    <scope>NUCLEOTIDE SEQUENCE [LARGE SCALE GENOMIC DNA]</scope>
</reference>
<keyword evidence="3" id="KW-1185">Reference proteome</keyword>
<feature type="compositionally biased region" description="Basic and acidic residues" evidence="1">
    <location>
        <begin position="155"/>
        <end position="176"/>
    </location>
</feature>
<evidence type="ECO:0000313" key="3">
    <source>
        <dbReference type="Proteomes" id="UP000044602"/>
    </source>
</evidence>
<dbReference type="STRING" id="100787.A0A0G4KYC2"/>
<feature type="compositionally biased region" description="Polar residues" evidence="1">
    <location>
        <begin position="676"/>
        <end position="686"/>
    </location>
</feature>
<proteinExistence type="predicted"/>
<dbReference type="AlphaFoldDB" id="A0A0G4KYC2"/>
<feature type="compositionally biased region" description="Basic and acidic residues" evidence="1">
    <location>
        <begin position="88"/>
        <end position="99"/>
    </location>
</feature>
<accession>A0A0G4KYC2</accession>
<sequence length="884" mass="95444">MATNIEFENAIRNAMLKSDLGLSRNDELPMENFHDRKITYDPGRRASRAVGKTANSAWKAVGEKGIDDEEARSVQGLADLGGGHMHAAQHDTESRDRSERLKQINNRPRPQQFGALSNITNFGGLDRPGVPVKVFTPKKMTPSESANGKKAAQNRPDEQNSAKKNPENRVHDDTKPDLASARVAAVIAPHLRTKAQAAEILSSKNLQKLQSVSQAEEQISDPKKQAQSQPQSPHTTVQETTQLSAETQEKPAKTLDRLSGRVLWTWSTDCKAKIAPCTGLKTVDAKVLLKMIEFGNGRQQAGFILRYVNDTSDCDIDDPVIVVRGSEAQAATSKYVNLVYDMTSYRANDGQHKDNWCDVSFVSGTKKKDMTLLFDDAETMRMFRGAAIALQTSLSISRLTPEQKISLQNRLNAQKASLVASKAVARVDNIESIPDTAPAKTTNDTTKSAVGPPNLASVKPEDGTKSSTDMGPKNEDPDILPKDGVDKSVSVVVEENGQTSQSSPRRDIIKYSPGALRSMSNTSTQVSPPLDNWQYTESALKGGRLIETPKAAEPLKQASMNASPMTRNLDTLSTRDEAWKTQYCGQPEIVINFSAPSTKMKGTETRGCKVAPESNKRLKSKATFDFASPPGAPTMPIVVAAKAKPEVEFNFSTLPGSLKESAVKDTRDGATEKFRTASTPDDSSTAELVAGRTLPTPKKSTASRPEKPSETSQPQMTKTQENHSIPQQAPAVAILKSPTTQQSHDQSAIDREFGQGWSMLSMMNSLSAIDVVEETTTVKTTRRYVLPVGASFSGSGHGQMNLAQPVSSGVVADVRSASDAATKLSGDAPVFQPSHGVTFQRAPAQGSHGGAKSQQQHKGLANSKYAQPTHGFSHAGRFAGTMLG</sequence>
<feature type="region of interest" description="Disordered" evidence="1">
    <location>
        <begin position="212"/>
        <end position="254"/>
    </location>
</feature>
<evidence type="ECO:0000256" key="1">
    <source>
        <dbReference type="SAM" id="MobiDB-lite"/>
    </source>
</evidence>
<gene>
    <name evidence="2" type="ORF">BN1708_002682</name>
</gene>
<feature type="compositionally biased region" description="Basic and acidic residues" evidence="1">
    <location>
        <begin position="661"/>
        <end position="675"/>
    </location>
</feature>
<dbReference type="EMBL" id="CVQH01005557">
    <property type="protein sequence ID" value="CRK14410.1"/>
    <property type="molecule type" value="Genomic_DNA"/>
</dbReference>
<feature type="region of interest" description="Disordered" evidence="1">
    <location>
        <begin position="841"/>
        <end position="884"/>
    </location>
</feature>
<feature type="region of interest" description="Disordered" evidence="1">
    <location>
        <begin position="120"/>
        <end position="176"/>
    </location>
</feature>
<name>A0A0G4KYC2_VERLO</name>
<protein>
    <submittedName>
        <fullName evidence="2">Uncharacterized protein</fullName>
    </submittedName>
</protein>